<reference evidence="2" key="1">
    <citation type="journal article" date="2012" name="Appl. Microbiol. Biotechnol.">
        <title>Identification of the flavin monooxygenase responsible for ipso substitution of alkyl and alkoxyphenols in Sphingomonas sp. TTNP3 and Sphingobium xenophagum Bayram.</title>
        <authorList>
            <person name="Porter A.W."/>
            <person name="Campbell B.R."/>
            <person name="Kolvenbach B.A."/>
            <person name="Corvini P.F."/>
            <person name="Benndorf D."/>
            <person name="Rivera-Cancel G."/>
            <person name="Hay A.G."/>
        </authorList>
    </citation>
    <scope>NUCLEOTIDE SEQUENCE</scope>
    <source>
        <strain evidence="2">TTNP3d</strain>
    </source>
</reference>
<proteinExistence type="predicted"/>
<dbReference type="Pfam" id="PF17273">
    <property type="entry name" value="DUF5338"/>
    <property type="match status" value="1"/>
</dbReference>
<dbReference type="AlphaFoldDB" id="F1AG63"/>
<dbReference type="InterPro" id="IPR035225">
    <property type="entry name" value="DUF5338"/>
</dbReference>
<name>F1AG63_9SPHN</name>
<accession>F1AG63</accession>
<dbReference type="EMBL" id="GU590801">
    <property type="protein sequence ID" value="ADM46346.1"/>
    <property type="molecule type" value="Genomic_DNA"/>
</dbReference>
<sequence length="130" mass="14406">MTKTPSPKRRYGDGRVEFLALLEPITEAVERGHTLRSIYERHFGKSGMSYAQFARYVARYVRKDDKPNPQPALPGLDAQAPAEPPAPVQPVERRPDPTPPVQPKAGPRPATGLGARFQHSAKPDDDDKLI</sequence>
<evidence type="ECO:0000256" key="1">
    <source>
        <dbReference type="SAM" id="MobiDB-lite"/>
    </source>
</evidence>
<feature type="region of interest" description="Disordered" evidence="1">
    <location>
        <begin position="62"/>
        <end position="130"/>
    </location>
</feature>
<feature type="compositionally biased region" description="Basic and acidic residues" evidence="1">
    <location>
        <begin position="121"/>
        <end position="130"/>
    </location>
</feature>
<protein>
    <submittedName>
        <fullName evidence="2">Putative TraK</fullName>
    </submittedName>
</protein>
<evidence type="ECO:0000313" key="2">
    <source>
        <dbReference type="EMBL" id="ADM46346.1"/>
    </source>
</evidence>
<organism evidence="2">
    <name type="scientific">Sphingomonas sp. TTNP3d</name>
    <dbReference type="NCBI Taxonomy" id="867871"/>
    <lineage>
        <taxon>Bacteria</taxon>
        <taxon>Pseudomonadati</taxon>
        <taxon>Pseudomonadota</taxon>
        <taxon>Alphaproteobacteria</taxon>
        <taxon>Sphingomonadales</taxon>
        <taxon>Sphingomonadaceae</taxon>
        <taxon>Sphingomonas</taxon>
    </lineage>
</organism>
<gene>
    <name evidence="2" type="primary">traK</name>
</gene>